<keyword evidence="1" id="KW-0812">Transmembrane</keyword>
<gene>
    <name evidence="3" type="ORF">Tci_685755</name>
</gene>
<dbReference type="GO" id="GO:0003964">
    <property type="term" value="F:RNA-directed DNA polymerase activity"/>
    <property type="evidence" value="ECO:0007669"/>
    <property type="project" value="UniProtKB-KW"/>
</dbReference>
<keyword evidence="3" id="KW-0808">Transferase</keyword>
<accession>A0A699L0K0</accession>
<organism evidence="3">
    <name type="scientific">Tanacetum cinerariifolium</name>
    <name type="common">Dalmatian daisy</name>
    <name type="synonym">Chrysanthemum cinerariifolium</name>
    <dbReference type="NCBI Taxonomy" id="118510"/>
    <lineage>
        <taxon>Eukaryota</taxon>
        <taxon>Viridiplantae</taxon>
        <taxon>Streptophyta</taxon>
        <taxon>Embryophyta</taxon>
        <taxon>Tracheophyta</taxon>
        <taxon>Spermatophyta</taxon>
        <taxon>Magnoliopsida</taxon>
        <taxon>eudicotyledons</taxon>
        <taxon>Gunneridae</taxon>
        <taxon>Pentapetalae</taxon>
        <taxon>asterids</taxon>
        <taxon>campanulids</taxon>
        <taxon>Asterales</taxon>
        <taxon>Asteraceae</taxon>
        <taxon>Asteroideae</taxon>
        <taxon>Anthemideae</taxon>
        <taxon>Anthemidinae</taxon>
        <taxon>Tanacetum</taxon>
    </lineage>
</organism>
<reference evidence="3" key="1">
    <citation type="journal article" date="2019" name="Sci. Rep.">
        <title>Draft genome of Tanacetum cinerariifolium, the natural source of mosquito coil.</title>
        <authorList>
            <person name="Yamashiro T."/>
            <person name="Shiraishi A."/>
            <person name="Satake H."/>
            <person name="Nakayama K."/>
        </authorList>
    </citation>
    <scope>NUCLEOTIDE SEQUENCE</scope>
</reference>
<dbReference type="InterPro" id="IPR043502">
    <property type="entry name" value="DNA/RNA_pol_sf"/>
</dbReference>
<evidence type="ECO:0000259" key="2">
    <source>
        <dbReference type="PROSITE" id="PS50878"/>
    </source>
</evidence>
<dbReference type="PANTHER" id="PTHR33116">
    <property type="entry name" value="REVERSE TRANSCRIPTASE ZINC-BINDING DOMAIN-CONTAINING PROTEIN-RELATED-RELATED"/>
    <property type="match status" value="1"/>
</dbReference>
<dbReference type="InterPro" id="IPR000477">
    <property type="entry name" value="RT_dom"/>
</dbReference>
<feature type="transmembrane region" description="Helical" evidence="1">
    <location>
        <begin position="399"/>
        <end position="420"/>
    </location>
</feature>
<dbReference type="PROSITE" id="PS50878">
    <property type="entry name" value="RT_POL"/>
    <property type="match status" value="1"/>
</dbReference>
<dbReference type="PANTHER" id="PTHR33116:SF79">
    <property type="entry name" value="REVERSE TRANSCRIPTASE DOMAIN, ZINC FINGER, CCHC-TYPE-RELATED"/>
    <property type="match status" value="1"/>
</dbReference>
<keyword evidence="3" id="KW-0695">RNA-directed DNA polymerase</keyword>
<dbReference type="CDD" id="cd01650">
    <property type="entry name" value="RT_nLTR_like"/>
    <property type="match status" value="1"/>
</dbReference>
<sequence>VMEDIFDIKVTAIERLWSDHSPILLHTKKAEFGPSPFKLYKSWLSRDGFDDIVKSTWDSMESGNDIDKIENLEALDLIQKARIKWDIDGDENSKFFHRIINSKKRTQAIAGILHDGVWITEPPLIKDVFLNYYKDKFQAHDSQVIFTPIANSPILCHHDRDFLESHISLYEVPILLFTLIPKISNPFSVKDFCPISLIDTYYNIISKLLANRLSKVIDKVVSKEQYAFISGRQILDGPLIISEIIQCLGFGSKWRSWIRAYLHSSRASILIIGSPTSEFFIKRGLRQGDPLSPFLFILVMEGLHCAMSNAVNSGLICRIKLGSSGIVVSYLFYEDDVVITTNWNPHDIDNIIRVLYVFHLASGLKINIHKSNIFGIGVTNDEISSMASRTGCAAGCFPFTYLGLPIVANMNLTSSWQILIDRFQKRLSSWKANLLSIRGCLTLIKMVLGSLGIYYLSIFKAPKTILNSYQ</sequence>
<evidence type="ECO:0000256" key="1">
    <source>
        <dbReference type="SAM" id="Phobius"/>
    </source>
</evidence>
<keyword evidence="1" id="KW-1133">Transmembrane helix</keyword>
<keyword evidence="1" id="KW-0472">Membrane</keyword>
<name>A0A699L0K0_TANCI</name>
<dbReference type="SUPFAM" id="SSF56672">
    <property type="entry name" value="DNA/RNA polymerases"/>
    <property type="match status" value="1"/>
</dbReference>
<protein>
    <submittedName>
        <fullName evidence="3">Putative RNA-directed DNA polymerase, eukaryota, reverse transcriptase zinc-binding domain protein</fullName>
    </submittedName>
</protein>
<dbReference type="AlphaFoldDB" id="A0A699L0K0"/>
<proteinExistence type="predicted"/>
<feature type="domain" description="Reverse transcriptase" evidence="2">
    <location>
        <begin position="1"/>
        <end position="406"/>
    </location>
</feature>
<keyword evidence="3" id="KW-0548">Nucleotidyltransferase</keyword>
<dbReference type="EMBL" id="BKCJ010560315">
    <property type="protein sequence ID" value="GFB13784.1"/>
    <property type="molecule type" value="Genomic_DNA"/>
</dbReference>
<dbReference type="Pfam" id="PF00078">
    <property type="entry name" value="RVT_1"/>
    <property type="match status" value="1"/>
</dbReference>
<evidence type="ECO:0000313" key="3">
    <source>
        <dbReference type="EMBL" id="GFB13784.1"/>
    </source>
</evidence>
<feature type="transmembrane region" description="Helical" evidence="1">
    <location>
        <begin position="432"/>
        <end position="456"/>
    </location>
</feature>
<comment type="caution">
    <text evidence="3">The sequence shown here is derived from an EMBL/GenBank/DDBJ whole genome shotgun (WGS) entry which is preliminary data.</text>
</comment>
<feature type="non-terminal residue" evidence="3">
    <location>
        <position position="1"/>
    </location>
</feature>